<organism evidence="5 6">
    <name type="scientific">Isosphaera pallida (strain ATCC 43644 / DSM 9630 / IS1B)</name>
    <dbReference type="NCBI Taxonomy" id="575540"/>
    <lineage>
        <taxon>Bacteria</taxon>
        <taxon>Pseudomonadati</taxon>
        <taxon>Planctomycetota</taxon>
        <taxon>Planctomycetia</taxon>
        <taxon>Isosphaerales</taxon>
        <taxon>Isosphaeraceae</taxon>
        <taxon>Isosphaera</taxon>
    </lineage>
</organism>
<evidence type="ECO:0000256" key="4">
    <source>
        <dbReference type="SAM" id="MobiDB-lite"/>
    </source>
</evidence>
<dbReference type="Proteomes" id="UP000008631">
    <property type="component" value="Chromosome"/>
</dbReference>
<dbReference type="SUPFAM" id="SSF53448">
    <property type="entry name" value="Nucleotide-diphospho-sugar transferases"/>
    <property type="match status" value="1"/>
</dbReference>
<sequence>MTTSSASPPTKLVERLERIGQLQVLRFWNELEETARARLITDLEGVDLERLADLIDQFVTHRHAQTPHAIPPLDPSRVGPVETIPPGSRSREEQEEALRAGTDLLSRGEVAIVLVAGGQGTRLGFDGPKGTFPIGPVSDASLFQIHAEKIVALGRRHGVEPPLFVMTSPDNHQATADFFAAHNQFGLKRLRLFTQGQLPAVDAQTGAILLANRDRVALAPDGHGGTLRALAAPGPNGGPSCLDEMEEAGIRTIFYFQVDNPLVKIADPVFLGHHLRAGADMSFKVVEKHQPDEKLGVVVMVDGRPQVIEYSDLPAELAQRRDPQGRLELRAGSIAVHAFEVAFLRRLVGQGGGALPFHQALKKVPHINAEGHLVQPDQPNAIKFETFIFDALPLAQRFVVVETQRDEEFEPLKNATGPDSPASVRQRMSDLYAKWLEAAGAKVERRGDGSVPFGIEISPLFALDAADLKGKVPPGIVVNEPLHLR</sequence>
<evidence type="ECO:0000256" key="2">
    <source>
        <dbReference type="ARBA" id="ARBA00022679"/>
    </source>
</evidence>
<dbReference type="STRING" id="575540.Isop_0382"/>
<evidence type="ECO:0000256" key="1">
    <source>
        <dbReference type="ARBA" id="ARBA00010401"/>
    </source>
</evidence>
<reference evidence="5 6" key="2">
    <citation type="journal article" date="2011" name="Stand. Genomic Sci.">
        <title>Complete genome sequence of Isosphaera pallida type strain (IS1B).</title>
        <authorList>
            <consortium name="US DOE Joint Genome Institute (JGI-PGF)"/>
            <person name="Goker M."/>
            <person name="Cleland D."/>
            <person name="Saunders E."/>
            <person name="Lapidus A."/>
            <person name="Nolan M."/>
            <person name="Lucas S."/>
            <person name="Hammon N."/>
            <person name="Deshpande S."/>
            <person name="Cheng J.F."/>
            <person name="Tapia R."/>
            <person name="Han C."/>
            <person name="Goodwin L."/>
            <person name="Pitluck S."/>
            <person name="Liolios K."/>
            <person name="Pagani I."/>
            <person name="Ivanova N."/>
            <person name="Mavromatis K."/>
            <person name="Pati A."/>
            <person name="Chen A."/>
            <person name="Palaniappan K."/>
            <person name="Land M."/>
            <person name="Hauser L."/>
            <person name="Chang Y.J."/>
            <person name="Jeffries C.D."/>
            <person name="Detter J.C."/>
            <person name="Beck B."/>
            <person name="Woyke T."/>
            <person name="Bristow J."/>
            <person name="Eisen J.A."/>
            <person name="Markowitz V."/>
            <person name="Hugenholtz P."/>
            <person name="Kyrpides N.C."/>
            <person name="Klenk H.P."/>
        </authorList>
    </citation>
    <scope>NUCLEOTIDE SEQUENCE [LARGE SCALE GENOMIC DNA]</scope>
    <source>
        <strain evidence="6">ATCC 43644 / DSM 9630 / IS1B</strain>
    </source>
</reference>
<dbReference type="Pfam" id="PF01704">
    <property type="entry name" value="UDPGP"/>
    <property type="match status" value="1"/>
</dbReference>
<keyword evidence="2" id="KW-0808">Transferase</keyword>
<dbReference type="InterPro" id="IPR029044">
    <property type="entry name" value="Nucleotide-diphossugar_trans"/>
</dbReference>
<dbReference type="KEGG" id="ipa:Isop_0382"/>
<protein>
    <submittedName>
        <fullName evidence="5">UTP--glucose-1-phosphate uridylyltransferase</fullName>
    </submittedName>
</protein>
<proteinExistence type="inferred from homology"/>
<dbReference type="OrthoDB" id="9806910at2"/>
<dbReference type="RefSeq" id="WP_013563266.1">
    <property type="nucleotide sequence ID" value="NC_014962.1"/>
</dbReference>
<keyword evidence="6" id="KW-1185">Reference proteome</keyword>
<gene>
    <name evidence="5" type="ordered locus">Isop_0382</name>
</gene>
<dbReference type="PANTHER" id="PTHR11952:SF2">
    <property type="entry name" value="LD24639P"/>
    <property type="match status" value="1"/>
</dbReference>
<name>E8QXZ8_ISOPI</name>
<dbReference type="Gene3D" id="3.90.550.10">
    <property type="entry name" value="Spore Coat Polysaccharide Biosynthesis Protein SpsA, Chain A"/>
    <property type="match status" value="1"/>
</dbReference>
<dbReference type="InterPro" id="IPR002618">
    <property type="entry name" value="UDPGP_fam"/>
</dbReference>
<dbReference type="AlphaFoldDB" id="E8QXZ8"/>
<comment type="similarity">
    <text evidence="1">Belongs to the UDPGP type 1 family.</text>
</comment>
<evidence type="ECO:0000313" key="5">
    <source>
        <dbReference type="EMBL" id="ADV60977.1"/>
    </source>
</evidence>
<dbReference type="HOGENOM" id="CLU_025603_1_2_0"/>
<evidence type="ECO:0000313" key="6">
    <source>
        <dbReference type="Proteomes" id="UP000008631"/>
    </source>
</evidence>
<dbReference type="PANTHER" id="PTHR11952">
    <property type="entry name" value="UDP- GLUCOSE PYROPHOSPHORYLASE"/>
    <property type="match status" value="1"/>
</dbReference>
<reference key="1">
    <citation type="submission" date="2010-11" db="EMBL/GenBank/DDBJ databases">
        <title>The complete sequence of chromosome of Isophaera pallida ATCC 43644.</title>
        <authorList>
            <consortium name="US DOE Joint Genome Institute (JGI-PGF)"/>
            <person name="Lucas S."/>
            <person name="Copeland A."/>
            <person name="Lapidus A."/>
            <person name="Bruce D."/>
            <person name="Goodwin L."/>
            <person name="Pitluck S."/>
            <person name="Kyrpides N."/>
            <person name="Mavromatis K."/>
            <person name="Pagani I."/>
            <person name="Ivanova N."/>
            <person name="Saunders E."/>
            <person name="Brettin T."/>
            <person name="Detter J.C."/>
            <person name="Han C."/>
            <person name="Tapia R."/>
            <person name="Land M."/>
            <person name="Hauser L."/>
            <person name="Markowitz V."/>
            <person name="Cheng J.-F."/>
            <person name="Hugenholtz P."/>
            <person name="Woyke T."/>
            <person name="Wu D."/>
            <person name="Eisen J.A."/>
        </authorList>
    </citation>
    <scope>NUCLEOTIDE SEQUENCE</scope>
    <source>
        <strain>ATCC 43644</strain>
    </source>
</reference>
<dbReference type="EMBL" id="CP002353">
    <property type="protein sequence ID" value="ADV60977.1"/>
    <property type="molecule type" value="Genomic_DNA"/>
</dbReference>
<dbReference type="InParanoid" id="E8QXZ8"/>
<dbReference type="InterPro" id="IPR039741">
    <property type="entry name" value="UDP-sugar_pyrophosphorylase"/>
</dbReference>
<dbReference type="eggNOG" id="COG4284">
    <property type="taxonomic scope" value="Bacteria"/>
</dbReference>
<feature type="region of interest" description="Disordered" evidence="4">
    <location>
        <begin position="66"/>
        <end position="93"/>
    </location>
</feature>
<accession>E8QXZ8</accession>
<dbReference type="CDD" id="cd04193">
    <property type="entry name" value="UDPGlcNAc_PPase"/>
    <property type="match status" value="1"/>
</dbReference>
<evidence type="ECO:0000256" key="3">
    <source>
        <dbReference type="ARBA" id="ARBA00022695"/>
    </source>
</evidence>
<keyword evidence="3 5" id="KW-0548">Nucleotidyltransferase</keyword>
<dbReference type="GO" id="GO:0070569">
    <property type="term" value="F:uridylyltransferase activity"/>
    <property type="evidence" value="ECO:0007669"/>
    <property type="project" value="InterPro"/>
</dbReference>